<proteinExistence type="predicted"/>
<dbReference type="Proteomes" id="UP000789595">
    <property type="component" value="Unassembled WGS sequence"/>
</dbReference>
<feature type="compositionally biased region" description="Basic and acidic residues" evidence="1">
    <location>
        <begin position="151"/>
        <end position="164"/>
    </location>
</feature>
<feature type="region of interest" description="Disordered" evidence="1">
    <location>
        <begin position="66"/>
        <end position="165"/>
    </location>
</feature>
<evidence type="ECO:0000313" key="2">
    <source>
        <dbReference type="EMBL" id="CAH0372022.1"/>
    </source>
</evidence>
<keyword evidence="3" id="KW-1185">Reference proteome</keyword>
<reference evidence="2" key="1">
    <citation type="submission" date="2021-11" db="EMBL/GenBank/DDBJ databases">
        <authorList>
            <consortium name="Genoscope - CEA"/>
            <person name="William W."/>
        </authorList>
    </citation>
    <scope>NUCLEOTIDE SEQUENCE</scope>
</reference>
<name>A0A8J2WX59_9STRA</name>
<evidence type="ECO:0000313" key="3">
    <source>
        <dbReference type="Proteomes" id="UP000789595"/>
    </source>
</evidence>
<dbReference type="EMBL" id="CAKKNE010000003">
    <property type="protein sequence ID" value="CAH0372022.1"/>
    <property type="molecule type" value="Genomic_DNA"/>
</dbReference>
<accession>A0A8J2WX59</accession>
<feature type="non-terminal residue" evidence="2">
    <location>
        <position position="1"/>
    </location>
</feature>
<sequence>GKGLHFCSYITTSNRNYVLNHVSYHRLRCAVDGRVVAARGADHGAPAAPGPAGGRRRCRRVELTRARSHREEAALPPGHEFRQGAGRPGLHDRHPRARYSELQGVAQGHRGHRERPAVRLPAGVQGRRRVLHQDDGGQAQRPGRGARRARLRDERPQGREEVPRRGQVAHLRAGPQGRLAHGKVARELLRLRRLPGPDARPAAPVPKRVGHLLRRARPRRALQGLAEGLRLARGRCVT</sequence>
<gene>
    <name evidence="2" type="ORF">PECAL_3P19950</name>
</gene>
<dbReference type="AlphaFoldDB" id="A0A8J2WX59"/>
<protein>
    <submittedName>
        <fullName evidence="2">Uncharacterized protein</fullName>
    </submittedName>
</protein>
<organism evidence="2 3">
    <name type="scientific">Pelagomonas calceolata</name>
    <dbReference type="NCBI Taxonomy" id="35677"/>
    <lineage>
        <taxon>Eukaryota</taxon>
        <taxon>Sar</taxon>
        <taxon>Stramenopiles</taxon>
        <taxon>Ochrophyta</taxon>
        <taxon>Pelagophyceae</taxon>
        <taxon>Pelagomonadales</taxon>
        <taxon>Pelagomonadaceae</taxon>
        <taxon>Pelagomonas</taxon>
    </lineage>
</organism>
<comment type="caution">
    <text evidence="2">The sequence shown here is derived from an EMBL/GenBank/DDBJ whole genome shotgun (WGS) entry which is preliminary data.</text>
</comment>
<evidence type="ECO:0000256" key="1">
    <source>
        <dbReference type="SAM" id="MobiDB-lite"/>
    </source>
</evidence>